<evidence type="ECO:0000256" key="6">
    <source>
        <dbReference type="ARBA" id="ARBA00023145"/>
    </source>
</evidence>
<dbReference type="InterPro" id="IPR043137">
    <property type="entry name" value="GGT_ssub_C"/>
</dbReference>
<organism evidence="12 13">
    <name type="scientific">Leptospira weilii str. 2006001855</name>
    <dbReference type="NCBI Taxonomy" id="996804"/>
    <lineage>
        <taxon>Bacteria</taxon>
        <taxon>Pseudomonadati</taxon>
        <taxon>Spirochaetota</taxon>
        <taxon>Spirochaetia</taxon>
        <taxon>Leptospirales</taxon>
        <taxon>Leptospiraceae</taxon>
        <taxon>Leptospira</taxon>
    </lineage>
</organism>
<dbReference type="GO" id="GO:0103068">
    <property type="term" value="F:leukotriene C4 gamma-glutamyl transferase activity"/>
    <property type="evidence" value="ECO:0007669"/>
    <property type="project" value="UniProtKB-EC"/>
</dbReference>
<dbReference type="GO" id="GO:0006751">
    <property type="term" value="P:glutathione catabolic process"/>
    <property type="evidence" value="ECO:0007669"/>
    <property type="project" value="UniProtKB-UniRule"/>
</dbReference>
<dbReference type="Pfam" id="PF01019">
    <property type="entry name" value="G_glu_transpept"/>
    <property type="match status" value="1"/>
</dbReference>
<keyword evidence="4 11" id="KW-0808">Transferase</keyword>
<dbReference type="EC" id="3.4.19.13" evidence="11"/>
<accession>M6FK36</accession>
<dbReference type="InterPro" id="IPR000101">
    <property type="entry name" value="GGT_peptidase"/>
</dbReference>
<dbReference type="PRINTS" id="PR01210">
    <property type="entry name" value="GGTRANSPTASE"/>
</dbReference>
<comment type="catalytic activity">
    <reaction evidence="1 11">
        <text>an S-substituted glutathione + H2O = an S-substituted L-cysteinylglycine + L-glutamate</text>
        <dbReference type="Rhea" id="RHEA:59468"/>
        <dbReference type="ChEBI" id="CHEBI:15377"/>
        <dbReference type="ChEBI" id="CHEBI:29985"/>
        <dbReference type="ChEBI" id="CHEBI:90779"/>
        <dbReference type="ChEBI" id="CHEBI:143103"/>
        <dbReference type="EC" id="3.4.19.13"/>
    </reaction>
</comment>
<evidence type="ECO:0000256" key="10">
    <source>
        <dbReference type="PIRSR" id="PIRSR600101-2"/>
    </source>
</evidence>
<evidence type="ECO:0000256" key="1">
    <source>
        <dbReference type="ARBA" id="ARBA00001049"/>
    </source>
</evidence>
<keyword evidence="7 11" id="KW-0012">Acyltransferase</keyword>
<dbReference type="Proteomes" id="UP000012101">
    <property type="component" value="Unassembled WGS sequence"/>
</dbReference>
<comment type="subunit">
    <text evidence="11">This enzyme consists of two polypeptide chains, which are synthesized in precursor form from a single polypeptide.</text>
</comment>
<dbReference type="PANTHER" id="PTHR43199">
    <property type="entry name" value="GLUTATHIONE HYDROLASE"/>
    <property type="match status" value="1"/>
</dbReference>
<name>M6FK36_9LEPT</name>
<feature type="active site" description="Nucleophile" evidence="9">
    <location>
        <position position="389"/>
    </location>
</feature>
<sequence length="577" mass="63150">MKQITIRIILILLLFSCRETPLTIEGKRISTDLLVSPSQGKKHVDYFSESKNLMIATDSPEATQAGIEVGSLGGNVVDVAVATSFAISVTRPHSTGLGGGGFLILYLKEFSEPIAFDFRERAPNAASRDMYKKKPKEDSLLGFRAVGVPGNVAGLVQIQKRYGKLSLKTVISPAIRLAEKGFPMYPDLQSAIQKSSKDMDREMKGIFLPGGKVPELKSVLVQKDLANTLKLISETGEKEFYNGKIADAITTAMKDNGGLITSQDLRDFKVIEKKTLKTTYRDYTIYTMPPPSSGIHLLTMLSMLEKESLKETYEKDPALYYHFVTEVMRRGYADRAVFGGDSAFTKIPVNRLLSKKYAEEKISDFDPKIASSSSSFLKTLNFGAESPQTTHISVMDREGNSVSTTQSINFRFGASVMAPGTGIVLNDTMDDFSRAPGEPNVYGLIGAEANSILPKKTPLSSMSPTIVFKGKESFLTTGAPGGAYIVNAVLQSLVYNLDFNLTLYESVARGRIHHQLFPDAVFIEKSVNERNVFDGLSSKKHDIRIAPNFAKLFSVKRENGMLYGASDPRGEGATGGL</sequence>
<comment type="catalytic activity">
    <reaction evidence="2 11">
        <text>glutathione + H2O = L-cysteinylglycine + L-glutamate</text>
        <dbReference type="Rhea" id="RHEA:28807"/>
        <dbReference type="ChEBI" id="CHEBI:15377"/>
        <dbReference type="ChEBI" id="CHEBI:29985"/>
        <dbReference type="ChEBI" id="CHEBI:57925"/>
        <dbReference type="ChEBI" id="CHEBI:61694"/>
        <dbReference type="EC" id="3.4.19.13"/>
    </reaction>
</comment>
<dbReference type="SUPFAM" id="SSF56235">
    <property type="entry name" value="N-terminal nucleophile aminohydrolases (Ntn hydrolases)"/>
    <property type="match status" value="1"/>
</dbReference>
<keyword evidence="5 11" id="KW-0378">Hydrolase</keyword>
<comment type="catalytic activity">
    <reaction evidence="8 11">
        <text>an N-terminal (5-L-glutamyl)-[peptide] + an alpha-amino acid = 5-L-glutamyl amino acid + an N-terminal L-alpha-aminoacyl-[peptide]</text>
        <dbReference type="Rhea" id="RHEA:23904"/>
        <dbReference type="Rhea" id="RHEA-COMP:9780"/>
        <dbReference type="Rhea" id="RHEA-COMP:9795"/>
        <dbReference type="ChEBI" id="CHEBI:77644"/>
        <dbReference type="ChEBI" id="CHEBI:78597"/>
        <dbReference type="ChEBI" id="CHEBI:78599"/>
        <dbReference type="ChEBI" id="CHEBI:78608"/>
        <dbReference type="EC" id="2.3.2.2"/>
    </reaction>
</comment>
<evidence type="ECO:0000256" key="7">
    <source>
        <dbReference type="ARBA" id="ARBA00023315"/>
    </source>
</evidence>
<comment type="PTM">
    <text evidence="11">Cleaved by autocatalysis into a large and a small subunit.</text>
</comment>
<dbReference type="EC" id="2.3.2.2" evidence="11"/>
<dbReference type="AlphaFoldDB" id="M6FK36"/>
<dbReference type="UniPathway" id="UPA00204"/>
<evidence type="ECO:0000256" key="3">
    <source>
        <dbReference type="ARBA" id="ARBA00009381"/>
    </source>
</evidence>
<feature type="binding site" evidence="10">
    <location>
        <position position="431"/>
    </location>
    <ligand>
        <name>L-glutamate</name>
        <dbReference type="ChEBI" id="CHEBI:29985"/>
    </ligand>
</feature>
<dbReference type="NCBIfam" id="TIGR00066">
    <property type="entry name" value="g_glut_trans"/>
    <property type="match status" value="1"/>
</dbReference>
<feature type="binding site" evidence="10">
    <location>
        <begin position="407"/>
        <end position="409"/>
    </location>
    <ligand>
        <name>L-glutamate</name>
        <dbReference type="ChEBI" id="CHEBI:29985"/>
    </ligand>
</feature>
<evidence type="ECO:0000313" key="12">
    <source>
        <dbReference type="EMBL" id="EMM70489.1"/>
    </source>
</evidence>
<comment type="caution">
    <text evidence="12">The sequence shown here is derived from an EMBL/GenBank/DDBJ whole genome shotgun (WGS) entry which is preliminary data.</text>
</comment>
<dbReference type="MEROPS" id="T03.001"/>
<dbReference type="Gene3D" id="1.10.246.130">
    <property type="match status" value="1"/>
</dbReference>
<protein>
    <recommendedName>
        <fullName evidence="11">Glutathione hydrolase proenzyme</fullName>
        <ecNumber evidence="11">2.3.2.2</ecNumber>
        <ecNumber evidence="11">3.4.19.13</ecNumber>
    </recommendedName>
    <component>
        <recommendedName>
            <fullName evidence="11">Glutathione hydrolase large chain</fullName>
        </recommendedName>
    </component>
    <component>
        <recommendedName>
            <fullName evidence="11">Glutathione hydrolase small chain</fullName>
        </recommendedName>
    </component>
</protein>
<evidence type="ECO:0000256" key="8">
    <source>
        <dbReference type="ARBA" id="ARBA00047417"/>
    </source>
</evidence>
<dbReference type="Gene3D" id="3.60.20.40">
    <property type="match status" value="1"/>
</dbReference>
<feature type="binding site" evidence="10">
    <location>
        <position position="482"/>
    </location>
    <ligand>
        <name>L-glutamate</name>
        <dbReference type="ChEBI" id="CHEBI:29985"/>
    </ligand>
</feature>
<evidence type="ECO:0000313" key="13">
    <source>
        <dbReference type="Proteomes" id="UP000012101"/>
    </source>
</evidence>
<evidence type="ECO:0000256" key="2">
    <source>
        <dbReference type="ARBA" id="ARBA00001089"/>
    </source>
</evidence>
<dbReference type="InterPro" id="IPR029055">
    <property type="entry name" value="Ntn_hydrolases_N"/>
</dbReference>
<comment type="similarity">
    <text evidence="3 11">Belongs to the gamma-glutamyltransferase family.</text>
</comment>
<dbReference type="GO" id="GO:0036374">
    <property type="term" value="F:glutathione hydrolase activity"/>
    <property type="evidence" value="ECO:0007669"/>
    <property type="project" value="UniProtKB-UniRule"/>
</dbReference>
<keyword evidence="11" id="KW-0317">Glutathione biosynthesis</keyword>
<gene>
    <name evidence="12" type="primary">ggt</name>
    <name evidence="12" type="ORF">LEP1GSC038_1207</name>
</gene>
<dbReference type="GO" id="GO:0006750">
    <property type="term" value="P:glutathione biosynthetic process"/>
    <property type="evidence" value="ECO:0007669"/>
    <property type="project" value="UniProtKB-KW"/>
</dbReference>
<comment type="pathway">
    <text evidence="11">Sulfur metabolism; glutathione metabolism.</text>
</comment>
<evidence type="ECO:0000256" key="9">
    <source>
        <dbReference type="PIRSR" id="PIRSR600101-1"/>
    </source>
</evidence>
<dbReference type="EMBL" id="AFJM02000074">
    <property type="protein sequence ID" value="EMM70489.1"/>
    <property type="molecule type" value="Genomic_DNA"/>
</dbReference>
<evidence type="ECO:0000256" key="5">
    <source>
        <dbReference type="ARBA" id="ARBA00022801"/>
    </source>
</evidence>
<proteinExistence type="inferred from homology"/>
<dbReference type="InterPro" id="IPR043138">
    <property type="entry name" value="GGT_lsub"/>
</dbReference>
<reference evidence="12 13" key="1">
    <citation type="submission" date="2013-01" db="EMBL/GenBank/DDBJ databases">
        <authorList>
            <person name="Harkins D.M."/>
            <person name="Durkin A.S."/>
            <person name="Brinkac L.M."/>
            <person name="Haft D.H."/>
            <person name="Selengut J.D."/>
            <person name="Sanka R."/>
            <person name="DePew J."/>
            <person name="Purushe J."/>
            <person name="Hospenthal D.R."/>
            <person name="Murray C.K."/>
            <person name="Pimentel G."/>
            <person name="Wasfy M."/>
            <person name="Vinetz J.M."/>
            <person name="Sutton G.G."/>
            <person name="Nierman W.C."/>
            <person name="Fouts D.E."/>
        </authorList>
    </citation>
    <scope>NUCLEOTIDE SEQUENCE [LARGE SCALE GENOMIC DNA]</scope>
    <source>
        <strain evidence="12 13">2006001855</strain>
    </source>
</reference>
<feature type="binding site" evidence="10">
    <location>
        <begin position="460"/>
        <end position="461"/>
    </location>
    <ligand>
        <name>L-glutamate</name>
        <dbReference type="ChEBI" id="CHEBI:29985"/>
    </ligand>
</feature>
<keyword evidence="6 11" id="KW-0865">Zymogen</keyword>
<feature type="binding site" evidence="10">
    <location>
        <position position="119"/>
    </location>
    <ligand>
        <name>L-glutamate</name>
        <dbReference type="ChEBI" id="CHEBI:29985"/>
    </ligand>
</feature>
<evidence type="ECO:0000256" key="4">
    <source>
        <dbReference type="ARBA" id="ARBA00022679"/>
    </source>
</evidence>
<evidence type="ECO:0000256" key="11">
    <source>
        <dbReference type="RuleBase" id="RU368036"/>
    </source>
</evidence>
<dbReference type="InterPro" id="IPR051792">
    <property type="entry name" value="GGT_bact"/>
</dbReference>
<dbReference type="PANTHER" id="PTHR43199:SF1">
    <property type="entry name" value="GLUTATHIONE HYDROLASE PROENZYME"/>
    <property type="match status" value="1"/>
</dbReference>